<dbReference type="EMBL" id="PCSK01000042">
    <property type="protein sequence ID" value="PIP45940.1"/>
    <property type="molecule type" value="Genomic_DNA"/>
</dbReference>
<dbReference type="Pfam" id="PF02449">
    <property type="entry name" value="Glyco_hydro_42"/>
    <property type="match status" value="1"/>
</dbReference>
<feature type="transmembrane region" description="Helical" evidence="3">
    <location>
        <begin position="173"/>
        <end position="193"/>
    </location>
</feature>
<dbReference type="InterPro" id="IPR037185">
    <property type="entry name" value="EmrE-like"/>
</dbReference>
<evidence type="ECO:0000259" key="5">
    <source>
        <dbReference type="Pfam" id="PF02449"/>
    </source>
</evidence>
<organism evidence="6 7">
    <name type="scientific">Candidatus Colwellbacteria bacterium CG23_combo_of_CG06-09_8_20_14_all_42_19</name>
    <dbReference type="NCBI Taxonomy" id="1974541"/>
    <lineage>
        <taxon>Bacteria</taxon>
        <taxon>Candidatus Colwelliibacteriota</taxon>
    </lineage>
</organism>
<dbReference type="InterPro" id="IPR000620">
    <property type="entry name" value="EamA_dom"/>
</dbReference>
<feature type="domain" description="Glycoside hydrolase family 42 N-terminal" evidence="5">
    <location>
        <begin position="329"/>
        <end position="384"/>
    </location>
</feature>
<gene>
    <name evidence="6" type="ORF">COX15_01885</name>
</gene>
<dbReference type="Pfam" id="PF00892">
    <property type="entry name" value="EamA"/>
    <property type="match status" value="1"/>
</dbReference>
<keyword evidence="3" id="KW-0472">Membrane</keyword>
<dbReference type="GO" id="GO:0016020">
    <property type="term" value="C:membrane"/>
    <property type="evidence" value="ECO:0007669"/>
    <property type="project" value="InterPro"/>
</dbReference>
<evidence type="ECO:0000313" key="6">
    <source>
        <dbReference type="EMBL" id="PIP45940.1"/>
    </source>
</evidence>
<dbReference type="InterPro" id="IPR013529">
    <property type="entry name" value="Glyco_hydro_42_N"/>
</dbReference>
<evidence type="ECO:0000256" key="2">
    <source>
        <dbReference type="ARBA" id="ARBA00023295"/>
    </source>
</evidence>
<evidence type="ECO:0008006" key="8">
    <source>
        <dbReference type="Google" id="ProtNLM"/>
    </source>
</evidence>
<feature type="transmembrane region" description="Helical" evidence="3">
    <location>
        <begin position="213"/>
        <end position="237"/>
    </location>
</feature>
<protein>
    <recommendedName>
        <fullName evidence="8">EamA domain-containing protein</fullName>
    </recommendedName>
</protein>
<keyword evidence="3" id="KW-1133">Transmembrane helix</keyword>
<evidence type="ECO:0000259" key="4">
    <source>
        <dbReference type="Pfam" id="PF00892"/>
    </source>
</evidence>
<dbReference type="PANTHER" id="PTHR22911">
    <property type="entry name" value="ACYL-MALONYL CONDENSING ENZYME-RELATED"/>
    <property type="match status" value="1"/>
</dbReference>
<keyword evidence="1" id="KW-0378">Hydrolase</keyword>
<dbReference type="GO" id="GO:0004565">
    <property type="term" value="F:beta-galactosidase activity"/>
    <property type="evidence" value="ECO:0007669"/>
    <property type="project" value="InterPro"/>
</dbReference>
<feature type="domain" description="EamA" evidence="4">
    <location>
        <begin position="2"/>
        <end position="134"/>
    </location>
</feature>
<dbReference type="GO" id="GO:0009341">
    <property type="term" value="C:beta-galactosidase complex"/>
    <property type="evidence" value="ECO:0007669"/>
    <property type="project" value="InterPro"/>
</dbReference>
<feature type="transmembrane region" description="Helical" evidence="3">
    <location>
        <begin position="115"/>
        <end position="134"/>
    </location>
</feature>
<evidence type="ECO:0000256" key="3">
    <source>
        <dbReference type="SAM" id="Phobius"/>
    </source>
</evidence>
<reference evidence="6 7" key="1">
    <citation type="submission" date="2017-09" db="EMBL/GenBank/DDBJ databases">
        <title>Depth-based differentiation of microbial function through sediment-hosted aquifers and enrichment of novel symbionts in the deep terrestrial subsurface.</title>
        <authorList>
            <person name="Probst A.J."/>
            <person name="Ladd B."/>
            <person name="Jarett J.K."/>
            <person name="Geller-Mcgrath D.E."/>
            <person name="Sieber C.M."/>
            <person name="Emerson J.B."/>
            <person name="Anantharaman K."/>
            <person name="Thomas B.C."/>
            <person name="Malmstrom R."/>
            <person name="Stieglmeier M."/>
            <person name="Klingl A."/>
            <person name="Woyke T."/>
            <person name="Ryan C.M."/>
            <person name="Banfield J.F."/>
        </authorList>
    </citation>
    <scope>NUCLEOTIDE SEQUENCE [LARGE SCALE GENOMIC DNA]</scope>
    <source>
        <strain evidence="6">CG23_combo_of_CG06-09_8_20_14_all_42_19</strain>
    </source>
</reference>
<accession>A0A2H0AM72</accession>
<name>A0A2H0AM72_9BACT</name>
<feature type="transmembrane region" description="Helical" evidence="3">
    <location>
        <begin position="272"/>
        <end position="291"/>
    </location>
</feature>
<keyword evidence="3" id="KW-0812">Transmembrane</keyword>
<feature type="transmembrane region" description="Helical" evidence="3">
    <location>
        <begin position="243"/>
        <end position="260"/>
    </location>
</feature>
<feature type="transmembrane region" description="Helical" evidence="3">
    <location>
        <begin position="61"/>
        <end position="83"/>
    </location>
</feature>
<evidence type="ECO:0000256" key="1">
    <source>
        <dbReference type="ARBA" id="ARBA00022801"/>
    </source>
</evidence>
<dbReference type="SUPFAM" id="SSF51445">
    <property type="entry name" value="(Trans)glycosidases"/>
    <property type="match status" value="1"/>
</dbReference>
<dbReference type="GO" id="GO:0005975">
    <property type="term" value="P:carbohydrate metabolic process"/>
    <property type="evidence" value="ECO:0007669"/>
    <property type="project" value="InterPro"/>
</dbReference>
<proteinExistence type="predicted"/>
<dbReference type="AlphaFoldDB" id="A0A2H0AM72"/>
<feature type="non-terminal residue" evidence="6">
    <location>
        <position position="569"/>
    </location>
</feature>
<dbReference type="PANTHER" id="PTHR22911:SF137">
    <property type="entry name" value="SOLUTE CARRIER FAMILY 35 MEMBER G2-RELATED"/>
    <property type="match status" value="1"/>
</dbReference>
<feature type="transmembrane region" description="Helical" evidence="3">
    <location>
        <begin position="34"/>
        <end position="54"/>
    </location>
</feature>
<feature type="transmembrane region" description="Helical" evidence="3">
    <location>
        <begin position="146"/>
        <end position="167"/>
    </location>
</feature>
<evidence type="ECO:0000313" key="7">
    <source>
        <dbReference type="Proteomes" id="UP000230007"/>
    </source>
</evidence>
<dbReference type="SUPFAM" id="SSF103481">
    <property type="entry name" value="Multidrug resistance efflux transporter EmrE"/>
    <property type="match status" value="1"/>
</dbReference>
<dbReference type="InterPro" id="IPR017853">
    <property type="entry name" value="GH"/>
</dbReference>
<dbReference type="Gene3D" id="3.20.20.80">
    <property type="entry name" value="Glycosidases"/>
    <property type="match status" value="1"/>
</dbReference>
<keyword evidence="2" id="KW-0326">Glycosidase</keyword>
<comment type="caution">
    <text evidence="6">The sequence shown here is derived from an EMBL/GenBank/DDBJ whole genome shotgun (WGS) entry which is preliminary data.</text>
</comment>
<dbReference type="Proteomes" id="UP000230007">
    <property type="component" value="Unassembled WGS sequence"/>
</dbReference>
<sequence length="569" mass="63479">MTWLLVAVAAQFILGTSAVFDKSILKRGFLDPWAYTFWLGVLGFFSVVLLPFGFQAISAPLVLLSFASGAVFILAILTMFLSLHRGYASETLPVIGGFSPVFTLFISFLLLKDQLTLVDLVGFAFLVVGGLLLFLSAGKRVGVKSISLIILSAALFGLSNVLAKIVFDNTNFITGFFFIKFGAALAVLTFLFYPRLRVSIAASRKESVPKNQFLYITNRAYAGLGSILLYVAIFLAHPALVDATQSLRYIVIFFASWFLLKEVSKGKALAGKIIATFLVIAGFLWLGAISYSRSLPAPDPSRPITWGVTFSDKFTRELGLDPRETFTAIMEELKPANVRLIAYWDEVEKERGIFDFSELDNFMETANGGGVKVILAMGMKTPRWPECHVPSWTSGLTPEEKEVAVLDYLKAVVERYRGSDAVIMWQVENEPFLFFGRCPGRPDGYLGGEVALVKSLDSRPIITTDGGETGMWWRTAPYSDIFGSTMYRRVYPVSIGKYVGVVDYPVSANFFRVKEKLTRFIIGDYEKPFIIIELQAEPWGEKGTPELTYERQMEIFSLDYFKETINFAK</sequence>